<accession>A0AAW1L532</accession>
<dbReference type="EMBL" id="JASPKY010000169">
    <property type="protein sequence ID" value="KAK9728551.1"/>
    <property type="molecule type" value="Genomic_DNA"/>
</dbReference>
<dbReference type="Proteomes" id="UP001458880">
    <property type="component" value="Unassembled WGS sequence"/>
</dbReference>
<protein>
    <submittedName>
        <fullName evidence="2">Uncharacterized protein</fullName>
    </submittedName>
</protein>
<feature type="compositionally biased region" description="Low complexity" evidence="1">
    <location>
        <begin position="33"/>
        <end position="45"/>
    </location>
</feature>
<keyword evidence="3" id="KW-1185">Reference proteome</keyword>
<feature type="compositionally biased region" description="Basic and acidic residues" evidence="1">
    <location>
        <begin position="47"/>
        <end position="91"/>
    </location>
</feature>
<evidence type="ECO:0000256" key="1">
    <source>
        <dbReference type="SAM" id="MobiDB-lite"/>
    </source>
</evidence>
<reference evidence="2 3" key="1">
    <citation type="journal article" date="2024" name="BMC Genomics">
        <title>De novo assembly and annotation of Popillia japonica's genome with initial clues to its potential as an invasive pest.</title>
        <authorList>
            <person name="Cucini C."/>
            <person name="Boschi S."/>
            <person name="Funari R."/>
            <person name="Cardaioli E."/>
            <person name="Iannotti N."/>
            <person name="Marturano G."/>
            <person name="Paoli F."/>
            <person name="Bruttini M."/>
            <person name="Carapelli A."/>
            <person name="Frati F."/>
            <person name="Nardi F."/>
        </authorList>
    </citation>
    <scope>NUCLEOTIDE SEQUENCE [LARGE SCALE GENOMIC DNA]</scope>
    <source>
        <strain evidence="2">DMR45628</strain>
    </source>
</reference>
<feature type="compositionally biased region" description="Basic and acidic residues" evidence="1">
    <location>
        <begin position="1"/>
        <end position="13"/>
    </location>
</feature>
<dbReference type="AlphaFoldDB" id="A0AAW1L532"/>
<proteinExistence type="predicted"/>
<name>A0AAW1L532_POPJA</name>
<organism evidence="2 3">
    <name type="scientific">Popillia japonica</name>
    <name type="common">Japanese beetle</name>
    <dbReference type="NCBI Taxonomy" id="7064"/>
    <lineage>
        <taxon>Eukaryota</taxon>
        <taxon>Metazoa</taxon>
        <taxon>Ecdysozoa</taxon>
        <taxon>Arthropoda</taxon>
        <taxon>Hexapoda</taxon>
        <taxon>Insecta</taxon>
        <taxon>Pterygota</taxon>
        <taxon>Neoptera</taxon>
        <taxon>Endopterygota</taxon>
        <taxon>Coleoptera</taxon>
        <taxon>Polyphaga</taxon>
        <taxon>Scarabaeiformia</taxon>
        <taxon>Scarabaeidae</taxon>
        <taxon>Rutelinae</taxon>
        <taxon>Popillia</taxon>
    </lineage>
</organism>
<feature type="region of interest" description="Disordered" evidence="1">
    <location>
        <begin position="1"/>
        <end position="123"/>
    </location>
</feature>
<evidence type="ECO:0000313" key="2">
    <source>
        <dbReference type="EMBL" id="KAK9728551.1"/>
    </source>
</evidence>
<evidence type="ECO:0000313" key="3">
    <source>
        <dbReference type="Proteomes" id="UP001458880"/>
    </source>
</evidence>
<gene>
    <name evidence="2" type="ORF">QE152_g17949</name>
</gene>
<sequence length="162" mass="18265">MDEEIRQIEKDGLNDVEGGNYSEESSFEEPFQDSSSDASLPSNSDTESEHQLSDSVDEASKDVEGRDDGNNEQRDSGDPRDVRKRVADALRLHPNTVSAISKDIKEGRPLSSPKKTGHRKKPLTDIDDFDKMAIWNAIYDMCQDKQHVTFISLHNMLQERGI</sequence>
<comment type="caution">
    <text evidence="2">The sequence shown here is derived from an EMBL/GenBank/DDBJ whole genome shotgun (WGS) entry which is preliminary data.</text>
</comment>